<accession>A0A5J6VM05</accession>
<name>A0A5J6VM05_9VIRU</name>
<feature type="transmembrane region" description="Helical" evidence="1">
    <location>
        <begin position="7"/>
        <end position="25"/>
    </location>
</feature>
<keyword evidence="1" id="KW-1133">Transmembrane helix</keyword>
<evidence type="ECO:0008006" key="3">
    <source>
        <dbReference type="Google" id="ProtNLM"/>
    </source>
</evidence>
<protein>
    <recommendedName>
        <fullName evidence="3">Transmembrane protein</fullName>
    </recommendedName>
</protein>
<organism evidence="2">
    <name type="scientific">Megaviridae environmental sample</name>
    <dbReference type="NCBI Taxonomy" id="1737588"/>
    <lineage>
        <taxon>Viruses</taxon>
        <taxon>Varidnaviria</taxon>
        <taxon>Bamfordvirae</taxon>
        <taxon>Nucleocytoviricota</taxon>
        <taxon>Megaviricetes</taxon>
        <taxon>Imitervirales</taxon>
        <taxon>Mimiviridae</taxon>
        <taxon>environmental samples</taxon>
    </lineage>
</organism>
<proteinExistence type="predicted"/>
<evidence type="ECO:0000256" key="1">
    <source>
        <dbReference type="SAM" id="Phobius"/>
    </source>
</evidence>
<evidence type="ECO:0000313" key="2">
    <source>
        <dbReference type="EMBL" id="QFG75090.1"/>
    </source>
</evidence>
<keyword evidence="1" id="KW-0812">Transmembrane</keyword>
<keyword evidence="1" id="KW-0472">Membrane</keyword>
<dbReference type="EMBL" id="MN448298">
    <property type="protein sequence ID" value="QFG75090.1"/>
    <property type="molecule type" value="Genomic_DNA"/>
</dbReference>
<sequence length="137" mass="16207">MKKFTKNCCSIICCAFLLLLIFYHMNDNQYGYIEPFTQQQQQINDLYHKNNNNTIQNTKMMDHQNNDMVKPFSCSMLKQKQFREIENMQDESIHFFKDVEFKPTCSSIYSDSTGQACLNSEQSRLLSNRGNQYQSQI</sequence>
<reference evidence="2" key="1">
    <citation type="journal article" date="2019" name="Philos. Trans. R. Soc. Lond., B, Biol. Sci.">
        <title>Targeted metagenomic recovery of four divergent viruses reveals shared and distinctive characteristics of giant viruses of marine eukaryotes.</title>
        <authorList>
            <person name="Needham D.M."/>
            <person name="Poirier C."/>
            <person name="Hehenberger E."/>
            <person name="Jimenez V."/>
            <person name="Swalwell J.E."/>
            <person name="Santoro A.E."/>
            <person name="Worden A.Z."/>
        </authorList>
    </citation>
    <scope>NUCLEOTIDE SEQUENCE</scope>
    <source>
        <strain evidence="2">OPacV-421</strain>
    </source>
</reference>